<dbReference type="PANTHER" id="PTHR23508:SF10">
    <property type="entry name" value="CARBOXYLIC ACID TRANSPORTER PROTEIN HOMOLOG"/>
    <property type="match status" value="1"/>
</dbReference>
<feature type="transmembrane region" description="Helical" evidence="6">
    <location>
        <begin position="362"/>
        <end position="381"/>
    </location>
</feature>
<dbReference type="EMBL" id="VCAU01000002">
    <property type="protein sequence ID" value="KAF9895025.1"/>
    <property type="molecule type" value="Genomic_DNA"/>
</dbReference>
<comment type="subcellular location">
    <subcellularLocation>
        <location evidence="1">Membrane</location>
        <topology evidence="1">Multi-pass membrane protein</topology>
    </subcellularLocation>
</comment>
<name>A0AAD4CYE6_ASPNN</name>
<dbReference type="FunFam" id="1.20.1250.20:FF:000190">
    <property type="entry name" value="Sugar transporter family protein"/>
    <property type="match status" value="1"/>
</dbReference>
<feature type="domain" description="Major facilitator superfamily (MFS) profile" evidence="7">
    <location>
        <begin position="151"/>
        <end position="554"/>
    </location>
</feature>
<feature type="compositionally biased region" description="Basic and acidic residues" evidence="5">
    <location>
        <begin position="583"/>
        <end position="593"/>
    </location>
</feature>
<comment type="caution">
    <text evidence="8">The sequence shown here is derived from an EMBL/GenBank/DDBJ whole genome shotgun (WGS) entry which is preliminary data.</text>
</comment>
<dbReference type="InterPro" id="IPR020846">
    <property type="entry name" value="MFS_dom"/>
</dbReference>
<evidence type="ECO:0000256" key="2">
    <source>
        <dbReference type="ARBA" id="ARBA00022692"/>
    </source>
</evidence>
<feature type="transmembrane region" description="Helical" evidence="6">
    <location>
        <begin position="528"/>
        <end position="549"/>
    </location>
</feature>
<evidence type="ECO:0000313" key="9">
    <source>
        <dbReference type="Proteomes" id="UP001194746"/>
    </source>
</evidence>
<dbReference type="GO" id="GO:0005886">
    <property type="term" value="C:plasma membrane"/>
    <property type="evidence" value="ECO:0007669"/>
    <property type="project" value="TreeGrafter"/>
</dbReference>
<feature type="transmembrane region" description="Helical" evidence="6">
    <location>
        <begin position="149"/>
        <end position="167"/>
    </location>
</feature>
<feature type="transmembrane region" description="Helical" evidence="6">
    <location>
        <begin position="187"/>
        <end position="209"/>
    </location>
</feature>
<gene>
    <name evidence="8" type="ORF">FE257_004653</name>
</gene>
<dbReference type="SUPFAM" id="SSF103473">
    <property type="entry name" value="MFS general substrate transporter"/>
    <property type="match status" value="1"/>
</dbReference>
<dbReference type="CDD" id="cd17316">
    <property type="entry name" value="MFS_SV2_like"/>
    <property type="match status" value="1"/>
</dbReference>
<feature type="transmembrane region" description="Helical" evidence="6">
    <location>
        <begin position="282"/>
        <end position="302"/>
    </location>
</feature>
<proteinExistence type="predicted"/>
<evidence type="ECO:0000256" key="3">
    <source>
        <dbReference type="ARBA" id="ARBA00022989"/>
    </source>
</evidence>
<dbReference type="AlphaFoldDB" id="A0AAD4CYE6"/>
<evidence type="ECO:0000313" key="8">
    <source>
        <dbReference type="EMBL" id="KAF9895025.1"/>
    </source>
</evidence>
<keyword evidence="4 6" id="KW-0472">Membrane</keyword>
<evidence type="ECO:0000256" key="5">
    <source>
        <dbReference type="SAM" id="MobiDB-lite"/>
    </source>
</evidence>
<feature type="transmembrane region" description="Helical" evidence="6">
    <location>
        <begin position="430"/>
        <end position="449"/>
    </location>
</feature>
<protein>
    <recommendedName>
        <fullName evidence="7">Major facilitator superfamily (MFS) profile domain-containing protein</fullName>
    </recommendedName>
</protein>
<accession>A0AAD4CYE6</accession>
<keyword evidence="2 6" id="KW-0812">Transmembrane</keyword>
<feature type="transmembrane region" description="Helical" evidence="6">
    <location>
        <begin position="401"/>
        <end position="423"/>
    </location>
</feature>
<reference evidence="8" key="1">
    <citation type="journal article" date="2019" name="Beilstein J. Org. Chem.">
        <title>Nanangenines: drimane sesquiterpenoids as the dominant metabolite cohort of a novel Australian fungus, Aspergillus nanangensis.</title>
        <authorList>
            <person name="Lacey H.J."/>
            <person name="Gilchrist C.L.M."/>
            <person name="Crombie A."/>
            <person name="Kalaitzis J.A."/>
            <person name="Vuong D."/>
            <person name="Rutledge P.J."/>
            <person name="Turner P."/>
            <person name="Pitt J.I."/>
            <person name="Lacey E."/>
            <person name="Chooi Y.H."/>
            <person name="Piggott A.M."/>
        </authorList>
    </citation>
    <scope>NUCLEOTIDE SEQUENCE</scope>
    <source>
        <strain evidence="8">MST-FP2251</strain>
    </source>
</reference>
<evidence type="ECO:0000256" key="4">
    <source>
        <dbReference type="ARBA" id="ARBA00023136"/>
    </source>
</evidence>
<dbReference type="Gene3D" id="1.20.1250.20">
    <property type="entry name" value="MFS general substrate transporter like domains"/>
    <property type="match status" value="2"/>
</dbReference>
<keyword evidence="9" id="KW-1185">Reference proteome</keyword>
<evidence type="ECO:0000259" key="7">
    <source>
        <dbReference type="PROSITE" id="PS50850"/>
    </source>
</evidence>
<feature type="transmembrane region" description="Helical" evidence="6">
    <location>
        <begin position="216"/>
        <end position="234"/>
    </location>
</feature>
<dbReference type="Proteomes" id="UP001194746">
    <property type="component" value="Unassembled WGS sequence"/>
</dbReference>
<evidence type="ECO:0000256" key="6">
    <source>
        <dbReference type="SAM" id="Phobius"/>
    </source>
</evidence>
<organism evidence="8 9">
    <name type="scientific">Aspergillus nanangensis</name>
    <dbReference type="NCBI Taxonomy" id="2582783"/>
    <lineage>
        <taxon>Eukaryota</taxon>
        <taxon>Fungi</taxon>
        <taxon>Dikarya</taxon>
        <taxon>Ascomycota</taxon>
        <taxon>Pezizomycotina</taxon>
        <taxon>Eurotiomycetes</taxon>
        <taxon>Eurotiomycetidae</taxon>
        <taxon>Eurotiales</taxon>
        <taxon>Aspergillaceae</taxon>
        <taxon>Aspergillus</taxon>
        <taxon>Aspergillus subgen. Circumdati</taxon>
    </lineage>
</organism>
<dbReference type="FunFam" id="1.20.1250.20:FF:000276">
    <property type="entry name" value="Sugar transporter family protein"/>
    <property type="match status" value="1"/>
</dbReference>
<dbReference type="GO" id="GO:0035879">
    <property type="term" value="P:plasma membrane lactate transport"/>
    <property type="evidence" value="ECO:0007669"/>
    <property type="project" value="TreeGrafter"/>
</dbReference>
<feature type="transmembrane region" description="Helical" evidence="6">
    <location>
        <begin position="240"/>
        <end position="261"/>
    </location>
</feature>
<dbReference type="InterPro" id="IPR005828">
    <property type="entry name" value="MFS_sugar_transport-like"/>
</dbReference>
<sequence length="593" mass="64658">MTPRASEAELKPLIPGPVPCDSQCAIFGNGVKKLSGFAVAVEPRKVKTTKPSGQPSHPFVAVSIESSPTDGDWLATEKDGSCARHICKMTDATQEKEPATAPVTSTDDDEMENMSPLKYLVTRIPTLVPPMNPAPNPFKALALLNKQQWLFFLVAFFAWSWDAFDFFTVSLTTSELAEEFDKSVSDITWGITLVLMLRSVGAITFGIAADRWGRKWPFVVNNVLFIVLELGAGFCQTYKQFLACRALFGIAMGGLYGNAAATALEDCPMEARGIVSGLLQQGYAFGYLLATAFARGLVGTTSHGWRPLYWFGACPPVLIIIFRLCLPETQTFQKRQATRAEVTGGVTTSFLSEGKVAVKRHWLLLVYMVLLMAGFNFMSHGSQDLYPTMLENQFGFSKTEVTVTQVVANLGALSGGTLCGWASQIFGRRFSIIVVSIVGGAILYPYTFVTNPRVMAAAYFEQFCVQGAWGVIPIHLMELSPGAIRTFVVGTSYQLGNLVSSASSTIESTIGERFPLPPTEEGKHRYEYGKVICIFMGCVYAYTIIATFFGPERLGRNFDVAHDSDMAEVTAHRGMTEGNSGSDAEKGTTQHGN</sequence>
<dbReference type="GO" id="GO:0015355">
    <property type="term" value="F:secondary active monocarboxylate transmembrane transporter activity"/>
    <property type="evidence" value="ECO:0007669"/>
    <property type="project" value="TreeGrafter"/>
</dbReference>
<keyword evidence="3 6" id="KW-1133">Transmembrane helix</keyword>
<dbReference type="PROSITE" id="PS50850">
    <property type="entry name" value="MFS"/>
    <property type="match status" value="1"/>
</dbReference>
<dbReference type="PANTHER" id="PTHR23508">
    <property type="entry name" value="CARBOXYLIC ACID TRANSPORTER PROTEIN HOMOLOG"/>
    <property type="match status" value="1"/>
</dbReference>
<feature type="transmembrane region" description="Helical" evidence="6">
    <location>
        <begin position="308"/>
        <end position="326"/>
    </location>
</feature>
<reference evidence="8" key="2">
    <citation type="submission" date="2020-02" db="EMBL/GenBank/DDBJ databases">
        <authorList>
            <person name="Gilchrist C.L.M."/>
            <person name="Chooi Y.-H."/>
        </authorList>
    </citation>
    <scope>NUCLEOTIDE SEQUENCE</scope>
    <source>
        <strain evidence="8">MST-FP2251</strain>
    </source>
</reference>
<dbReference type="InterPro" id="IPR036259">
    <property type="entry name" value="MFS_trans_sf"/>
</dbReference>
<feature type="region of interest" description="Disordered" evidence="5">
    <location>
        <begin position="571"/>
        <end position="593"/>
    </location>
</feature>
<evidence type="ECO:0000256" key="1">
    <source>
        <dbReference type="ARBA" id="ARBA00004141"/>
    </source>
</evidence>
<dbReference type="Pfam" id="PF00083">
    <property type="entry name" value="Sugar_tr"/>
    <property type="match status" value="1"/>
</dbReference>